<dbReference type="PANTHER" id="PTHR10543:SF24">
    <property type="entry name" value="CAROTENOID ISOMEROOXYGENASE"/>
    <property type="match status" value="1"/>
</dbReference>
<keyword evidence="4 5" id="KW-0408">Iron</keyword>
<comment type="similarity">
    <text evidence="1 6">Belongs to the carotenoid oxygenase family.</text>
</comment>
<reference evidence="7 8" key="2">
    <citation type="submission" date="2019-09" db="EMBL/GenBank/DDBJ databases">
        <authorList>
            <person name="Jin C."/>
        </authorList>
    </citation>
    <scope>NUCLEOTIDE SEQUENCE [LARGE SCALE GENOMIC DNA]</scope>
    <source>
        <strain evidence="7 8">BN140002</strain>
    </source>
</reference>
<feature type="binding site" evidence="5">
    <location>
        <position position="177"/>
    </location>
    <ligand>
        <name>Fe cation</name>
        <dbReference type="ChEBI" id="CHEBI:24875"/>
        <note>catalytic</note>
    </ligand>
</feature>
<sequence length="486" mass="53675">MSRPATAVPTTPAVPTLGFESLDREVADMALSVRGTLPAWIEGALLRTAPGQFEIGGRSFNHWFDGFAMLHRFALRDGAVTYSNRFLRSQARERALAEGRIAFREFGTDPCWSLFRRVVATFRNERTDNCGVSINTVAGEVLAFTETPLPMRFDPETLETLGVSELAPGDADMAVAHPHFDAARGRHYTFDVTFGRRSRYRLIAIDAVTGARETLHEIEVDCPAYMHSFGMSERYLVLVEYPLVVNPLSVLLSGKPFMANFRWEPARGTTFHVVDKDTGRAVARIRGDPGFAFHHVNAYEEGDELVVDMIMHPDGTVMEKLQLASLRSGEPVNLTGILTRTRLDLRAQTARHERLSGEPIELQRIHYERAAGQRHRYVWGVGQTSGAIFLDRIVKIDCETGGALAWTEPGCFPGEPVFVPAPGEGAEDAGVLLSIVLDTAARRSFLLVLDAASLSELARAEAPHHIPFGFHGNFLPSRTTRAGLHA</sequence>
<evidence type="ECO:0000256" key="1">
    <source>
        <dbReference type="ARBA" id="ARBA00006787"/>
    </source>
</evidence>
<evidence type="ECO:0000256" key="2">
    <source>
        <dbReference type="ARBA" id="ARBA00022723"/>
    </source>
</evidence>
<dbReference type="Proteomes" id="UP000323142">
    <property type="component" value="Unassembled WGS sequence"/>
</dbReference>
<dbReference type="PANTHER" id="PTHR10543">
    <property type="entry name" value="BETA-CAROTENE DIOXYGENASE"/>
    <property type="match status" value="1"/>
</dbReference>
<dbReference type="GO" id="GO:0010436">
    <property type="term" value="F:carotenoid dioxygenase activity"/>
    <property type="evidence" value="ECO:0007669"/>
    <property type="project" value="TreeGrafter"/>
</dbReference>
<dbReference type="InterPro" id="IPR004294">
    <property type="entry name" value="Carotenoid_Oase"/>
</dbReference>
<comment type="caution">
    <text evidence="7">The sequence shown here is derived from an EMBL/GenBank/DDBJ whole genome shotgun (WGS) entry which is preliminary data.</text>
</comment>
<proteinExistence type="inferred from homology"/>
<evidence type="ECO:0000313" key="8">
    <source>
        <dbReference type="Proteomes" id="UP000323142"/>
    </source>
</evidence>
<keyword evidence="6" id="KW-0223">Dioxygenase</keyword>
<dbReference type="RefSeq" id="WP_149816389.1">
    <property type="nucleotide sequence ID" value="NZ_VUOA01000016.1"/>
</dbReference>
<accession>A0A5B2VIP8</accession>
<dbReference type="Pfam" id="PF03055">
    <property type="entry name" value="RPE65"/>
    <property type="match status" value="1"/>
</dbReference>
<evidence type="ECO:0000256" key="4">
    <source>
        <dbReference type="ARBA" id="ARBA00023004"/>
    </source>
</evidence>
<feature type="binding site" evidence="5">
    <location>
        <position position="471"/>
    </location>
    <ligand>
        <name>Fe cation</name>
        <dbReference type="ChEBI" id="CHEBI:24875"/>
        <note>catalytic</note>
    </ligand>
</feature>
<dbReference type="GO" id="GO:0046872">
    <property type="term" value="F:metal ion binding"/>
    <property type="evidence" value="ECO:0007669"/>
    <property type="project" value="UniProtKB-KW"/>
</dbReference>
<feature type="binding site" evidence="5">
    <location>
        <position position="294"/>
    </location>
    <ligand>
        <name>Fe cation</name>
        <dbReference type="ChEBI" id="CHEBI:24875"/>
        <note>catalytic</note>
    </ligand>
</feature>
<evidence type="ECO:0000256" key="5">
    <source>
        <dbReference type="PIRSR" id="PIRSR604294-1"/>
    </source>
</evidence>
<dbReference type="OrthoDB" id="6636843at2"/>
<reference evidence="7 8" key="1">
    <citation type="submission" date="2019-09" db="EMBL/GenBank/DDBJ databases">
        <title>Salinarimonas rosea gen. nov., sp. nov., a new member of the a-2 subgroup of the Proteobacteria.</title>
        <authorList>
            <person name="Liu J."/>
        </authorList>
    </citation>
    <scope>NUCLEOTIDE SEQUENCE [LARGE SCALE GENOMIC DNA]</scope>
    <source>
        <strain evidence="7 8">BN140002</strain>
    </source>
</reference>
<keyword evidence="3 6" id="KW-0560">Oxidoreductase</keyword>
<comment type="cofactor">
    <cofactor evidence="5 6">
        <name>Fe(2+)</name>
        <dbReference type="ChEBI" id="CHEBI:29033"/>
    </cofactor>
    <text evidence="5 6">Binds 1 Fe(2+) ion per subunit.</text>
</comment>
<evidence type="ECO:0000256" key="3">
    <source>
        <dbReference type="ARBA" id="ARBA00023002"/>
    </source>
</evidence>
<name>A0A5B2VIP8_9HYPH</name>
<dbReference type="EMBL" id="VUOA01000016">
    <property type="protein sequence ID" value="KAA2238057.1"/>
    <property type="molecule type" value="Genomic_DNA"/>
</dbReference>
<evidence type="ECO:0000256" key="6">
    <source>
        <dbReference type="RuleBase" id="RU364048"/>
    </source>
</evidence>
<dbReference type="GO" id="GO:0016121">
    <property type="term" value="P:carotene catabolic process"/>
    <property type="evidence" value="ECO:0007669"/>
    <property type="project" value="TreeGrafter"/>
</dbReference>
<evidence type="ECO:0000313" key="7">
    <source>
        <dbReference type="EMBL" id="KAA2238057.1"/>
    </source>
</evidence>
<feature type="binding site" evidence="5">
    <location>
        <position position="227"/>
    </location>
    <ligand>
        <name>Fe cation</name>
        <dbReference type="ChEBI" id="CHEBI:24875"/>
        <note>catalytic</note>
    </ligand>
</feature>
<dbReference type="EC" id="1.13.11.-" evidence="6"/>
<dbReference type="AlphaFoldDB" id="A0A5B2VIP8"/>
<protein>
    <recommendedName>
        <fullName evidence="6">Dioxygenase</fullName>
        <ecNumber evidence="6">1.13.11.-</ecNumber>
    </recommendedName>
</protein>
<gene>
    <name evidence="7" type="ORF">F0L46_07250</name>
</gene>
<keyword evidence="8" id="KW-1185">Reference proteome</keyword>
<keyword evidence="2 5" id="KW-0479">Metal-binding</keyword>
<organism evidence="7 8">
    <name type="scientific">Salinarimonas soli</name>
    <dbReference type="NCBI Taxonomy" id="1638099"/>
    <lineage>
        <taxon>Bacteria</taxon>
        <taxon>Pseudomonadati</taxon>
        <taxon>Pseudomonadota</taxon>
        <taxon>Alphaproteobacteria</taxon>
        <taxon>Hyphomicrobiales</taxon>
        <taxon>Salinarimonadaceae</taxon>
        <taxon>Salinarimonas</taxon>
    </lineage>
</organism>